<feature type="transmembrane region" description="Helical" evidence="7">
    <location>
        <begin position="152"/>
        <end position="181"/>
    </location>
</feature>
<dbReference type="PANTHER" id="PTHR48017">
    <property type="entry name" value="OS05G0424000 PROTEIN-RELATED"/>
    <property type="match status" value="1"/>
</dbReference>
<feature type="transmembrane region" description="Helical" evidence="7">
    <location>
        <begin position="328"/>
        <end position="355"/>
    </location>
</feature>
<dbReference type="Pfam" id="PF01490">
    <property type="entry name" value="Aa_trans"/>
    <property type="match status" value="1"/>
</dbReference>
<evidence type="ECO:0000256" key="5">
    <source>
        <dbReference type="ARBA" id="ARBA00022989"/>
    </source>
</evidence>
<reference evidence="9 10" key="1">
    <citation type="journal article" date="2024" name="Nat. Commun.">
        <title>Phylogenomics reveals the evolutionary origins of lichenization in chlorophyte algae.</title>
        <authorList>
            <person name="Puginier C."/>
            <person name="Libourel C."/>
            <person name="Otte J."/>
            <person name="Skaloud P."/>
            <person name="Haon M."/>
            <person name="Grisel S."/>
            <person name="Petersen M."/>
            <person name="Berrin J.G."/>
            <person name="Delaux P.M."/>
            <person name="Dal Grande F."/>
            <person name="Keller J."/>
        </authorList>
    </citation>
    <scope>NUCLEOTIDE SEQUENCE [LARGE SCALE GENOMIC DNA]</scope>
    <source>
        <strain evidence="9 10">SAG 2036</strain>
    </source>
</reference>
<feature type="transmembrane region" description="Helical" evidence="7">
    <location>
        <begin position="367"/>
        <end position="391"/>
    </location>
</feature>
<keyword evidence="2" id="KW-0813">Transport</keyword>
<feature type="transmembrane region" description="Helical" evidence="7">
    <location>
        <begin position="249"/>
        <end position="272"/>
    </location>
</feature>
<evidence type="ECO:0000259" key="8">
    <source>
        <dbReference type="Pfam" id="PF01490"/>
    </source>
</evidence>
<keyword evidence="4" id="KW-0029">Amino-acid transport</keyword>
<protein>
    <recommendedName>
        <fullName evidence="8">Amino acid transporter transmembrane domain-containing protein</fullName>
    </recommendedName>
</protein>
<dbReference type="GO" id="GO:0006865">
    <property type="term" value="P:amino acid transport"/>
    <property type="evidence" value="ECO:0007669"/>
    <property type="project" value="UniProtKB-KW"/>
</dbReference>
<dbReference type="Proteomes" id="UP001465755">
    <property type="component" value="Unassembled WGS sequence"/>
</dbReference>
<evidence type="ECO:0000256" key="7">
    <source>
        <dbReference type="SAM" id="Phobius"/>
    </source>
</evidence>
<keyword evidence="5 7" id="KW-1133">Transmembrane helix</keyword>
<dbReference type="AlphaFoldDB" id="A0AAW1NLD1"/>
<feature type="transmembrane region" description="Helical" evidence="7">
    <location>
        <begin position="439"/>
        <end position="460"/>
    </location>
</feature>
<evidence type="ECO:0000256" key="6">
    <source>
        <dbReference type="ARBA" id="ARBA00023136"/>
    </source>
</evidence>
<keyword evidence="3 7" id="KW-0812">Transmembrane</keyword>
<name>A0AAW1NLD1_9CHLO</name>
<dbReference type="EMBL" id="JALJOQ010000337">
    <property type="protein sequence ID" value="KAK9784645.1"/>
    <property type="molecule type" value="Genomic_DNA"/>
</dbReference>
<evidence type="ECO:0000256" key="1">
    <source>
        <dbReference type="ARBA" id="ARBA00004370"/>
    </source>
</evidence>
<organism evidence="9 10">
    <name type="scientific">Symbiochloris irregularis</name>
    <dbReference type="NCBI Taxonomy" id="706552"/>
    <lineage>
        <taxon>Eukaryota</taxon>
        <taxon>Viridiplantae</taxon>
        <taxon>Chlorophyta</taxon>
        <taxon>core chlorophytes</taxon>
        <taxon>Trebouxiophyceae</taxon>
        <taxon>Trebouxiales</taxon>
        <taxon>Trebouxiaceae</taxon>
        <taxon>Symbiochloris</taxon>
    </lineage>
</organism>
<keyword evidence="6 7" id="KW-0472">Membrane</keyword>
<feature type="transmembrane region" description="Helical" evidence="7">
    <location>
        <begin position="284"/>
        <end position="308"/>
    </location>
</feature>
<feature type="transmembrane region" description="Helical" evidence="7">
    <location>
        <begin position="89"/>
        <end position="113"/>
    </location>
</feature>
<evidence type="ECO:0000313" key="10">
    <source>
        <dbReference type="Proteomes" id="UP001465755"/>
    </source>
</evidence>
<proteinExistence type="predicted"/>
<evidence type="ECO:0000256" key="2">
    <source>
        <dbReference type="ARBA" id="ARBA00022448"/>
    </source>
</evidence>
<comment type="caution">
    <text evidence="9">The sequence shown here is derived from an EMBL/GenBank/DDBJ whole genome shotgun (WGS) entry which is preliminary data.</text>
</comment>
<evidence type="ECO:0000256" key="3">
    <source>
        <dbReference type="ARBA" id="ARBA00022692"/>
    </source>
</evidence>
<feature type="transmembrane region" description="Helical" evidence="7">
    <location>
        <begin position="187"/>
        <end position="204"/>
    </location>
</feature>
<keyword evidence="10" id="KW-1185">Reference proteome</keyword>
<accession>A0AAW1NLD1</accession>
<dbReference type="InterPro" id="IPR013057">
    <property type="entry name" value="AA_transpt_TM"/>
</dbReference>
<feature type="transmembrane region" description="Helical" evidence="7">
    <location>
        <begin position="211"/>
        <end position="229"/>
    </location>
</feature>
<evidence type="ECO:0000313" key="9">
    <source>
        <dbReference type="EMBL" id="KAK9784645.1"/>
    </source>
</evidence>
<evidence type="ECO:0000256" key="4">
    <source>
        <dbReference type="ARBA" id="ARBA00022970"/>
    </source>
</evidence>
<dbReference type="GO" id="GO:0016020">
    <property type="term" value="C:membrane"/>
    <property type="evidence" value="ECO:0007669"/>
    <property type="project" value="UniProtKB-SubCell"/>
</dbReference>
<comment type="subcellular location">
    <subcellularLocation>
        <location evidence="1">Membrane</location>
    </subcellularLocation>
</comment>
<feature type="transmembrane region" description="Helical" evidence="7">
    <location>
        <begin position="397"/>
        <end position="418"/>
    </location>
</feature>
<feature type="domain" description="Amino acid transporter transmembrane" evidence="8">
    <location>
        <begin position="60"/>
        <end position="433"/>
    </location>
</feature>
<sequence length="490" mass="54502">MAFDGDPELLRKIARGEIATEELKGGEGDLTSALVVDNPRGNGDQGWFSRWLGGDAGTDVDGWLLTVCSQIGQIMLVLPQAFSKMGFSAAFPLAIFMGCVSIYTAYLLVALYCERKARLVRAGVWFGPDGNRRIVSQYHETMGFFLGRVGRGLALTCVILDLLGTNIAQIIASSSDIYYWYDGLSKRTWSLIWGGIFQLAVLLPSFRHLRIINILGILGTTYTALFVVIQCIKHGAPPNSAAITTASPINFYTGIAVVYKALGNHVVALEIMDAMFVPQNYRKIYIYSYIWIALLTIPHSTAVTLAFPGLSLKNGNVYAVMKAYQNNVWLKISIALMILHQAIAFLIYFLPLAFVWEKFIGVHTKPFWIRSISRLPISLLVYFLATAFPFYGTINSLVGAIASPMLGFILPTVAYTVAFRKKTTQQNMAIRPPRWMLKIGRNTFIAIFVFNIFIAGLFLINGTGLSLAYSIIQFKKDVQKFKVFAKCYQC</sequence>
<gene>
    <name evidence="9" type="ORF">WJX73_005564</name>
</gene>